<keyword evidence="1" id="KW-0472">Membrane</keyword>
<protein>
    <submittedName>
        <fullName evidence="2">Uncharacterized protein</fullName>
    </submittedName>
</protein>
<reference evidence="2 3" key="1">
    <citation type="submission" date="2019-11" db="EMBL/GenBank/DDBJ databases">
        <title>Draft genome of Amycolatopsis RM579.</title>
        <authorList>
            <person name="Duangmal K."/>
            <person name="Mingma R."/>
        </authorList>
    </citation>
    <scope>NUCLEOTIDE SEQUENCE [LARGE SCALE GENOMIC DNA]</scope>
    <source>
        <strain evidence="2 3">RM579</strain>
    </source>
</reference>
<sequence length="68" mass="7618">MTTKPADRLPLDWKAVLWIPPWLVGQVIIGWLGRYGESGNLKVLPEWIRLSSAPGVHFGRTPGTLRPD</sequence>
<feature type="transmembrane region" description="Helical" evidence="1">
    <location>
        <begin position="15"/>
        <end position="33"/>
    </location>
</feature>
<keyword evidence="3" id="KW-1185">Reference proteome</keyword>
<gene>
    <name evidence="2" type="ORF">GKO32_28740</name>
</gene>
<evidence type="ECO:0000256" key="1">
    <source>
        <dbReference type="SAM" id="Phobius"/>
    </source>
</evidence>
<keyword evidence="1" id="KW-1133">Transmembrane helix</keyword>
<dbReference type="Proteomes" id="UP000440096">
    <property type="component" value="Unassembled WGS sequence"/>
</dbReference>
<evidence type="ECO:0000313" key="3">
    <source>
        <dbReference type="Proteomes" id="UP000440096"/>
    </source>
</evidence>
<dbReference type="OrthoDB" id="9762947at2"/>
<evidence type="ECO:0000313" key="2">
    <source>
        <dbReference type="EMBL" id="MTD57939.1"/>
    </source>
</evidence>
<accession>A0A6N7Z753</accession>
<proteinExistence type="predicted"/>
<comment type="caution">
    <text evidence="2">The sequence shown here is derived from an EMBL/GenBank/DDBJ whole genome shotgun (WGS) entry which is preliminary data.</text>
</comment>
<name>A0A6N7Z753_9PSEU</name>
<dbReference type="AlphaFoldDB" id="A0A6N7Z753"/>
<dbReference type="RefSeq" id="WP_154760037.1">
    <property type="nucleotide sequence ID" value="NZ_WMBA01000056.1"/>
</dbReference>
<keyword evidence="1" id="KW-0812">Transmembrane</keyword>
<dbReference type="EMBL" id="WMBA01000056">
    <property type="protein sequence ID" value="MTD57939.1"/>
    <property type="molecule type" value="Genomic_DNA"/>
</dbReference>
<organism evidence="2 3">
    <name type="scientific">Amycolatopsis pithecellobii</name>
    <dbReference type="NCBI Taxonomy" id="664692"/>
    <lineage>
        <taxon>Bacteria</taxon>
        <taxon>Bacillati</taxon>
        <taxon>Actinomycetota</taxon>
        <taxon>Actinomycetes</taxon>
        <taxon>Pseudonocardiales</taxon>
        <taxon>Pseudonocardiaceae</taxon>
        <taxon>Amycolatopsis</taxon>
    </lineage>
</organism>